<protein>
    <recommendedName>
        <fullName evidence="2">SWI/SNF and RSC complexes subunit Ssr4 C-terminal domain-containing protein</fullName>
    </recommendedName>
</protein>
<evidence type="ECO:0000313" key="3">
    <source>
        <dbReference type="EMBL" id="RKP33671.1"/>
    </source>
</evidence>
<dbReference type="Proteomes" id="UP000268162">
    <property type="component" value="Unassembled WGS sequence"/>
</dbReference>
<sequence length="292" mass="31085">MNNNNSNAPTPSANPGGNRTTTENMAAYRAINGQTRPMTTVPNHTSGIMTGGINARLMNQMQQQMQRMPQGNGMSPAPMGSTMASPAMPISATSASPSVGGRPNLMAPGMPGTMSPQTNKMGGLPHPGIYPGSDQMGSPAGITSISASVLSPAQAAAAPSSRIPGPSKKKPAKSKAHVHPSSHNPDEMEQLPGDEFDTIKPIELAIARYVRNHEYMADIFSVVPVDKIEIPPNSWSLRDPKTVTAEKESLETEVERIETLRKEALRDFQTLSSQTNDFGGQVDRATSLNEIE</sequence>
<feature type="compositionally biased region" description="Low complexity" evidence="1">
    <location>
        <begin position="1"/>
        <end position="15"/>
    </location>
</feature>
<evidence type="ECO:0000313" key="4">
    <source>
        <dbReference type="Proteomes" id="UP000268162"/>
    </source>
</evidence>
<dbReference type="AlphaFoldDB" id="A0A4P9ZMA3"/>
<reference evidence="4" key="1">
    <citation type="journal article" date="2018" name="Nat. Microbiol.">
        <title>Leveraging single-cell genomics to expand the fungal tree of life.</title>
        <authorList>
            <person name="Ahrendt S.R."/>
            <person name="Quandt C.A."/>
            <person name="Ciobanu D."/>
            <person name="Clum A."/>
            <person name="Salamov A."/>
            <person name="Andreopoulos B."/>
            <person name="Cheng J.F."/>
            <person name="Woyke T."/>
            <person name="Pelin A."/>
            <person name="Henrissat B."/>
            <person name="Reynolds N.K."/>
            <person name="Benny G.L."/>
            <person name="Smith M.E."/>
            <person name="James T.Y."/>
            <person name="Grigoriev I.V."/>
        </authorList>
    </citation>
    <scope>NUCLEOTIDE SEQUENCE [LARGE SCALE GENOMIC DNA]</scope>
    <source>
        <strain evidence="4">RSA 468</strain>
    </source>
</reference>
<feature type="compositionally biased region" description="Basic residues" evidence="1">
    <location>
        <begin position="167"/>
        <end position="180"/>
    </location>
</feature>
<feature type="region of interest" description="Disordered" evidence="1">
    <location>
        <begin position="153"/>
        <end position="193"/>
    </location>
</feature>
<feature type="domain" description="SWI/SNF and RSC complexes subunit Ssr4 C-terminal" evidence="2">
    <location>
        <begin position="186"/>
        <end position="221"/>
    </location>
</feature>
<dbReference type="Pfam" id="PF20497">
    <property type="entry name" value="SWI-SNF_Ssr4_C"/>
    <property type="match status" value="1"/>
</dbReference>
<keyword evidence="4" id="KW-1185">Reference proteome</keyword>
<dbReference type="EMBL" id="ML003650">
    <property type="protein sequence ID" value="RKP33671.1"/>
    <property type="molecule type" value="Genomic_DNA"/>
</dbReference>
<accession>A0A4P9ZMA3</accession>
<gene>
    <name evidence="3" type="ORF">BJ085DRAFT_32465</name>
</gene>
<name>A0A4P9ZMA3_9FUNG</name>
<evidence type="ECO:0000259" key="2">
    <source>
        <dbReference type="Pfam" id="PF20497"/>
    </source>
</evidence>
<dbReference type="InterPro" id="IPR046464">
    <property type="entry name" value="SWI-SNF_Ssr4_C"/>
</dbReference>
<proteinExistence type="predicted"/>
<feature type="region of interest" description="Disordered" evidence="1">
    <location>
        <begin position="1"/>
        <end position="21"/>
    </location>
</feature>
<evidence type="ECO:0000256" key="1">
    <source>
        <dbReference type="SAM" id="MobiDB-lite"/>
    </source>
</evidence>
<organism evidence="3 4">
    <name type="scientific">Dimargaris cristalligena</name>
    <dbReference type="NCBI Taxonomy" id="215637"/>
    <lineage>
        <taxon>Eukaryota</taxon>
        <taxon>Fungi</taxon>
        <taxon>Fungi incertae sedis</taxon>
        <taxon>Zoopagomycota</taxon>
        <taxon>Kickxellomycotina</taxon>
        <taxon>Dimargaritomycetes</taxon>
        <taxon>Dimargaritales</taxon>
        <taxon>Dimargaritaceae</taxon>
        <taxon>Dimargaris</taxon>
    </lineage>
</organism>